<evidence type="ECO:0000313" key="13">
    <source>
        <dbReference type="Proteomes" id="UP000078162"/>
    </source>
</evidence>
<dbReference type="GO" id="GO:0005829">
    <property type="term" value="C:cytosol"/>
    <property type="evidence" value="ECO:0007669"/>
    <property type="project" value="TreeGrafter"/>
</dbReference>
<evidence type="ECO:0000256" key="9">
    <source>
        <dbReference type="RuleBase" id="RU004169"/>
    </source>
</evidence>
<feature type="domain" description="Uroporphyrinogen decarboxylase (URO-D)" evidence="10">
    <location>
        <begin position="16"/>
        <end position="25"/>
    </location>
</feature>
<dbReference type="AlphaFoldDB" id="A0A1A9HUL9"/>
<organism evidence="12 13">
    <name type="scientific">Candidatus Chlamydia sanziniae</name>
    <dbReference type="NCBI Taxonomy" id="1806891"/>
    <lineage>
        <taxon>Bacteria</taxon>
        <taxon>Pseudomonadati</taxon>
        <taxon>Chlamydiota</taxon>
        <taxon>Chlamydiia</taxon>
        <taxon>Chlamydiales</taxon>
        <taxon>Chlamydiaceae</taxon>
        <taxon>Chlamydia/Chlamydophila group</taxon>
        <taxon>Chlamydia</taxon>
    </lineage>
</organism>
<evidence type="ECO:0000259" key="11">
    <source>
        <dbReference type="PROSITE" id="PS00907"/>
    </source>
</evidence>
<evidence type="ECO:0000256" key="3">
    <source>
        <dbReference type="ARBA" id="ARBA00012288"/>
    </source>
</evidence>
<dbReference type="OrthoDB" id="9806656at2"/>
<evidence type="ECO:0000256" key="4">
    <source>
        <dbReference type="ARBA" id="ARBA00022793"/>
    </source>
</evidence>
<dbReference type="GO" id="GO:0006782">
    <property type="term" value="P:protoporphyrinogen IX biosynthetic process"/>
    <property type="evidence" value="ECO:0007669"/>
    <property type="project" value="UniProtKB-UniPathway"/>
</dbReference>
<accession>A0A1A9HUL9</accession>
<gene>
    <name evidence="12" type="ORF">Cs308_0518</name>
</gene>
<dbReference type="UniPathway" id="UPA00251">
    <property type="reaction ID" value="UER00321"/>
</dbReference>
<comment type="catalytic activity">
    <reaction evidence="8">
        <text>uroporphyrinogen III + 4 H(+) = coproporphyrinogen III + 4 CO2</text>
        <dbReference type="Rhea" id="RHEA:19865"/>
        <dbReference type="ChEBI" id="CHEBI:15378"/>
        <dbReference type="ChEBI" id="CHEBI:16526"/>
        <dbReference type="ChEBI" id="CHEBI:57308"/>
        <dbReference type="ChEBI" id="CHEBI:57309"/>
        <dbReference type="EC" id="4.1.1.37"/>
    </reaction>
</comment>
<dbReference type="EMBL" id="CP014639">
    <property type="protein sequence ID" value="ANH78688.1"/>
    <property type="molecule type" value="Genomic_DNA"/>
</dbReference>
<keyword evidence="13" id="KW-1185">Reference proteome</keyword>
<dbReference type="KEGG" id="csaz:Cs308_0518"/>
<comment type="similarity">
    <text evidence="2 9">Belongs to the uroporphyrinogen decarboxylase family.</text>
</comment>
<dbReference type="InterPro" id="IPR038071">
    <property type="entry name" value="UROD/MetE-like_sf"/>
</dbReference>
<dbReference type="InterPro" id="IPR000257">
    <property type="entry name" value="Uroporphyrinogen_deCOase"/>
</dbReference>
<sequence>MSAFFNTLRPTLSRPPVWFLRQVGRYMPQYQELKGSQSLKAFFHNTEAIIEATLLGPSLLHVDAAILFADILSILDGFSINYDFAPGPQVHFVYGQSLNFTPDPQETFRYLLEAIGKIALQLTIPLIVFAASPFTLASYLFDGGASKDFTNTMAFLYHYPEQFQILLNQIIEGTAIYLKAQIQAGASAVQLFDSSSFRLPSSLFSRYITNPNKQLITKLKNSQIPVSLFCRCCEANFMDLYATQADTLHPDYHVNLAHLWKTQSKLPSLQGNLDPAIFLLPQEKMLDYVKQFLAPLQKIPKFIFNSGHGILPQTPLENVQAAVAYVQYRL</sequence>
<dbReference type="EC" id="4.1.1.37" evidence="3 7"/>
<keyword evidence="5 8" id="KW-0456">Lyase</keyword>
<protein>
    <recommendedName>
        <fullName evidence="3 7">Uroporphyrinogen decarboxylase</fullName>
        <ecNumber evidence="3 7">4.1.1.37</ecNumber>
    </recommendedName>
</protein>
<dbReference type="PANTHER" id="PTHR21091">
    <property type="entry name" value="METHYLTETRAHYDROFOLATE:HOMOCYSTEINE METHYLTRANSFERASE RELATED"/>
    <property type="match status" value="1"/>
</dbReference>
<dbReference type="PATRIC" id="fig|1806891.3.peg.510"/>
<name>A0A1A9HUL9_9CHLA</name>
<evidence type="ECO:0000256" key="7">
    <source>
        <dbReference type="NCBIfam" id="TIGR01464"/>
    </source>
</evidence>
<dbReference type="Proteomes" id="UP000078162">
    <property type="component" value="Chromosome"/>
</dbReference>
<feature type="domain" description="Uroporphyrinogen decarboxylase (URO-D)" evidence="11">
    <location>
        <begin position="127"/>
        <end position="143"/>
    </location>
</feature>
<dbReference type="RefSeq" id="WP_066482199.1">
    <property type="nucleotide sequence ID" value="NZ_CP014639.1"/>
</dbReference>
<evidence type="ECO:0000256" key="6">
    <source>
        <dbReference type="ARBA" id="ARBA00023244"/>
    </source>
</evidence>
<evidence type="ECO:0000259" key="10">
    <source>
        <dbReference type="PROSITE" id="PS00906"/>
    </source>
</evidence>
<keyword evidence="4 8" id="KW-0210">Decarboxylase</keyword>
<evidence type="ECO:0000256" key="2">
    <source>
        <dbReference type="ARBA" id="ARBA00009935"/>
    </source>
</evidence>
<proteinExistence type="inferred from homology"/>
<dbReference type="PANTHER" id="PTHR21091:SF169">
    <property type="entry name" value="UROPORPHYRINOGEN DECARBOXYLASE"/>
    <property type="match status" value="1"/>
</dbReference>
<evidence type="ECO:0000256" key="8">
    <source>
        <dbReference type="RuleBase" id="RU000554"/>
    </source>
</evidence>
<keyword evidence="6 8" id="KW-0627">Porphyrin biosynthesis</keyword>
<dbReference type="Pfam" id="PF01208">
    <property type="entry name" value="URO-D"/>
    <property type="match status" value="1"/>
</dbReference>
<dbReference type="Gene3D" id="3.20.20.210">
    <property type="match status" value="1"/>
</dbReference>
<evidence type="ECO:0000313" key="12">
    <source>
        <dbReference type="EMBL" id="ANH78688.1"/>
    </source>
</evidence>
<comment type="pathway">
    <text evidence="1 8">Porphyrin-containing compound metabolism; protoporphyrin-IX biosynthesis; coproporphyrinogen-III from 5-aminolevulinate: step 4/4.</text>
</comment>
<dbReference type="InterPro" id="IPR006361">
    <property type="entry name" value="Uroporphyrinogen_deCO2ase_HemE"/>
</dbReference>
<evidence type="ECO:0000256" key="5">
    <source>
        <dbReference type="ARBA" id="ARBA00023239"/>
    </source>
</evidence>
<dbReference type="GO" id="GO:0004853">
    <property type="term" value="F:uroporphyrinogen decarboxylase activity"/>
    <property type="evidence" value="ECO:0007669"/>
    <property type="project" value="UniProtKB-UniRule"/>
</dbReference>
<dbReference type="SUPFAM" id="SSF51726">
    <property type="entry name" value="UROD/MetE-like"/>
    <property type="match status" value="1"/>
</dbReference>
<dbReference type="PROSITE" id="PS00906">
    <property type="entry name" value="UROD_1"/>
    <property type="match status" value="1"/>
</dbReference>
<evidence type="ECO:0000256" key="1">
    <source>
        <dbReference type="ARBA" id="ARBA00004804"/>
    </source>
</evidence>
<dbReference type="STRING" id="1806891.Cs308_0518"/>
<reference evidence="12 13" key="1">
    <citation type="submission" date="2016-03" db="EMBL/GenBank/DDBJ databases">
        <title>Culture-independent genomics supports pathogen discovery for uncultivable bacteria within the genus Chlamydia.</title>
        <authorList>
            <person name="Taylor-Brown A."/>
            <person name="Bachmann N.L."/>
            <person name="Borel N."/>
            <person name="Polkinghorne A."/>
        </authorList>
    </citation>
    <scope>NUCLEOTIDE SEQUENCE [LARGE SCALE GENOMIC DNA]</scope>
    <source>
        <strain evidence="12 13">2742-308</strain>
    </source>
</reference>
<dbReference type="PROSITE" id="PS00907">
    <property type="entry name" value="UROD_2"/>
    <property type="match status" value="1"/>
</dbReference>
<dbReference type="NCBIfam" id="TIGR01464">
    <property type="entry name" value="hemE"/>
    <property type="match status" value="1"/>
</dbReference>